<comment type="subunit">
    <text evidence="6">Component of the Mediator complex.</text>
</comment>
<dbReference type="InterPro" id="IPR013921">
    <property type="entry name" value="Mediator_Med20"/>
</dbReference>
<dbReference type="GO" id="GO:0016592">
    <property type="term" value="C:mediator complex"/>
    <property type="evidence" value="ECO:0007669"/>
    <property type="project" value="InterPro"/>
</dbReference>
<sequence>MGVSWVFEVHEEDIKMKIQQSKGREKESKDSAKSIVGWVEIALEQANAVKHGAFKVDCMPYRSNEHVREHIASAFLLHHSNFPESSFTVGVTPEFAPVSRLISDQGFDLILGKFSSILSPDPAGFFEVTGAEYYLKDFRVRVGTAAMNSVTKGVIVEMEYAPSNSPHQCNQLMSEFVEYFFPNQKKPKIFEKPQAELYSAFDTIGQYLEIFVGMRRRA</sequence>
<dbReference type="Pfam" id="PF08612">
    <property type="entry name" value="Med20"/>
    <property type="match status" value="1"/>
</dbReference>
<dbReference type="Proteomes" id="UP000887540">
    <property type="component" value="Unplaced"/>
</dbReference>
<evidence type="ECO:0000256" key="2">
    <source>
        <dbReference type="ARBA" id="ARBA00010743"/>
    </source>
</evidence>
<evidence type="ECO:0000313" key="8">
    <source>
        <dbReference type="WBParaSite" id="ACRNAN_scaffold1225.g24743.t1"/>
    </source>
</evidence>
<keyword evidence="6" id="KW-0805">Transcription regulation</keyword>
<evidence type="ECO:0000256" key="6">
    <source>
        <dbReference type="RuleBase" id="RU364152"/>
    </source>
</evidence>
<keyword evidence="4 6" id="KW-0539">Nucleus</keyword>
<comment type="similarity">
    <text evidence="2 6">Belongs to the Mediator complex subunit 20 family.</text>
</comment>
<proteinExistence type="inferred from homology"/>
<comment type="subcellular location">
    <subcellularLocation>
        <location evidence="1 6">Nucleus</location>
    </subcellularLocation>
</comment>
<dbReference type="AlphaFoldDB" id="A0A914CMG4"/>
<dbReference type="GO" id="GO:0006357">
    <property type="term" value="P:regulation of transcription by RNA polymerase II"/>
    <property type="evidence" value="ECO:0007669"/>
    <property type="project" value="InterPro"/>
</dbReference>
<evidence type="ECO:0000313" key="7">
    <source>
        <dbReference type="Proteomes" id="UP000887540"/>
    </source>
</evidence>
<keyword evidence="6" id="KW-0804">Transcription</keyword>
<dbReference type="PANTHER" id="PTHR12465:SF0">
    <property type="entry name" value="MEDIATOR OF RNA POLYMERASE II TRANSCRIPTION SUBUNIT 20"/>
    <property type="match status" value="1"/>
</dbReference>
<keyword evidence="6" id="KW-0010">Activator</keyword>
<evidence type="ECO:0000256" key="1">
    <source>
        <dbReference type="ARBA" id="ARBA00004123"/>
    </source>
</evidence>
<dbReference type="WBParaSite" id="ACRNAN_scaffold1225.g24743.t1">
    <property type="protein sequence ID" value="ACRNAN_scaffold1225.g24743.t1"/>
    <property type="gene ID" value="ACRNAN_scaffold1225.g24743"/>
</dbReference>
<keyword evidence="7" id="KW-1185">Reference proteome</keyword>
<reference evidence="8" key="1">
    <citation type="submission" date="2022-11" db="UniProtKB">
        <authorList>
            <consortium name="WormBaseParasite"/>
        </authorList>
    </citation>
    <scope>IDENTIFICATION</scope>
</reference>
<organism evidence="7 8">
    <name type="scientific">Acrobeloides nanus</name>
    <dbReference type="NCBI Taxonomy" id="290746"/>
    <lineage>
        <taxon>Eukaryota</taxon>
        <taxon>Metazoa</taxon>
        <taxon>Ecdysozoa</taxon>
        <taxon>Nematoda</taxon>
        <taxon>Chromadorea</taxon>
        <taxon>Rhabditida</taxon>
        <taxon>Tylenchina</taxon>
        <taxon>Cephalobomorpha</taxon>
        <taxon>Cephaloboidea</taxon>
        <taxon>Cephalobidae</taxon>
        <taxon>Acrobeloides</taxon>
    </lineage>
</organism>
<evidence type="ECO:0000256" key="3">
    <source>
        <dbReference type="ARBA" id="ARBA00019690"/>
    </source>
</evidence>
<evidence type="ECO:0000256" key="5">
    <source>
        <dbReference type="ARBA" id="ARBA00031954"/>
    </source>
</evidence>
<accession>A0A914CMG4</accession>
<gene>
    <name evidence="6" type="primary">MED20</name>
</gene>
<protein>
    <recommendedName>
        <fullName evidence="3 6">Mediator of RNA polymerase II transcription subunit 20</fullName>
    </recommendedName>
    <alternativeName>
        <fullName evidence="5 6">Mediator complex subunit 20</fullName>
    </alternativeName>
</protein>
<evidence type="ECO:0000256" key="4">
    <source>
        <dbReference type="ARBA" id="ARBA00023242"/>
    </source>
</evidence>
<dbReference type="PANTHER" id="PTHR12465">
    <property type="entry name" value="UBIQUITIN SPECIFIC PROTEASE HOMOLOG 49"/>
    <property type="match status" value="1"/>
</dbReference>
<comment type="function">
    <text evidence="6">Component of the Mediator complex, a coactivator involved in the regulated transcription of nearly all RNA polymerase II-dependent genes. Mediator functions as a bridge to convey information from gene-specific regulatory proteins to the basal RNA polymerase II transcription machinery. Mediator is recruited to promoters by direct interactions with regulatory proteins and serves as a scaffold for the assembly of a functional preinitiation complex with RNA polymerase II and the general transcription factors.</text>
</comment>
<name>A0A914CMG4_9BILA</name>
<dbReference type="GO" id="GO:0003713">
    <property type="term" value="F:transcription coactivator activity"/>
    <property type="evidence" value="ECO:0007669"/>
    <property type="project" value="TreeGrafter"/>
</dbReference>